<keyword evidence="3" id="KW-1185">Reference proteome</keyword>
<comment type="caution">
    <text evidence="2">The sequence shown here is derived from an EMBL/GenBank/DDBJ whole genome shotgun (WGS) entry which is preliminary data.</text>
</comment>
<proteinExistence type="predicted"/>
<dbReference type="PANTHER" id="PTHR43845">
    <property type="entry name" value="BLR5969 PROTEIN"/>
    <property type="match status" value="1"/>
</dbReference>
<dbReference type="SUPFAM" id="SSF56801">
    <property type="entry name" value="Acetyl-CoA synthetase-like"/>
    <property type="match status" value="1"/>
</dbReference>
<name>A0ABQ2F8K6_9MICO</name>
<protein>
    <submittedName>
        <fullName evidence="2">Coenzyme F390 synthetase</fullName>
    </submittedName>
</protein>
<evidence type="ECO:0000313" key="3">
    <source>
        <dbReference type="Proteomes" id="UP000662111"/>
    </source>
</evidence>
<organism evidence="2 3">
    <name type="scientific">Ornithinimicrobium pekingense</name>
    <dbReference type="NCBI Taxonomy" id="384677"/>
    <lineage>
        <taxon>Bacteria</taxon>
        <taxon>Bacillati</taxon>
        <taxon>Actinomycetota</taxon>
        <taxon>Actinomycetes</taxon>
        <taxon>Micrococcales</taxon>
        <taxon>Ornithinimicrobiaceae</taxon>
        <taxon>Ornithinimicrobium</taxon>
    </lineage>
</organism>
<sequence>MSIEAALRQREEGLAPALADVVAQAAQRVPGFAARLADAGLTAEQVCGELAGGADGLALLPVLSKDDLVERQRVDPPTGGLLAPDADVARWFQSPGPLYEPQLEGADWRWGQALGDLGVGTSDVVLNCFGYHLSPAGAMLEQGARSVGAAVLPGGIGAQDLQVRAVADLGVTAYTGLPSYLKALVERYDEAGLPADRWRLERALVTAEPLPDSLRAVLTERVPHVRMAYGTGETGLLAWEPAGEEPGNGLVLAEGVHVQVCEIGTGVPVTDDTEGEVVVTLLRPDYPLVRFATGDLSGWMLGADGSLRLRGVLGRVGQAVKVRGMFLHPRQVTAVMEGVPGVADYRFVIDRVDHVDQLRCEVVPTEGHGRGGHAGGQSGEELATTVAGRVREGLRFSTQVDLVDTLTSGDGPLVDLRDWS</sequence>
<dbReference type="Proteomes" id="UP000662111">
    <property type="component" value="Unassembled WGS sequence"/>
</dbReference>
<gene>
    <name evidence="2" type="ORF">GCM10011509_19820</name>
</gene>
<evidence type="ECO:0000259" key="1">
    <source>
        <dbReference type="Pfam" id="PF00501"/>
    </source>
</evidence>
<dbReference type="InterPro" id="IPR000873">
    <property type="entry name" value="AMP-dep_synth/lig_dom"/>
</dbReference>
<dbReference type="Gene3D" id="3.30.300.30">
    <property type="match status" value="1"/>
</dbReference>
<dbReference type="EMBL" id="BMLB01000004">
    <property type="protein sequence ID" value="GGK71365.1"/>
    <property type="molecule type" value="Genomic_DNA"/>
</dbReference>
<dbReference type="InterPro" id="IPR042099">
    <property type="entry name" value="ANL_N_sf"/>
</dbReference>
<reference evidence="3" key="1">
    <citation type="journal article" date="2019" name="Int. J. Syst. Evol. Microbiol.">
        <title>The Global Catalogue of Microorganisms (GCM) 10K type strain sequencing project: providing services to taxonomists for standard genome sequencing and annotation.</title>
        <authorList>
            <consortium name="The Broad Institute Genomics Platform"/>
            <consortium name="The Broad Institute Genome Sequencing Center for Infectious Disease"/>
            <person name="Wu L."/>
            <person name="Ma J."/>
        </authorList>
    </citation>
    <scope>NUCLEOTIDE SEQUENCE [LARGE SCALE GENOMIC DNA]</scope>
    <source>
        <strain evidence="3">CGMCC 1.5362</strain>
    </source>
</reference>
<dbReference type="Gene3D" id="3.40.50.12780">
    <property type="entry name" value="N-terminal domain of ligase-like"/>
    <property type="match status" value="1"/>
</dbReference>
<feature type="domain" description="AMP-dependent synthetase/ligase" evidence="1">
    <location>
        <begin position="148"/>
        <end position="279"/>
    </location>
</feature>
<accession>A0ABQ2F8K6</accession>
<dbReference type="PANTHER" id="PTHR43845:SF1">
    <property type="entry name" value="BLR5969 PROTEIN"/>
    <property type="match status" value="1"/>
</dbReference>
<dbReference type="Pfam" id="PF00501">
    <property type="entry name" value="AMP-binding"/>
    <property type="match status" value="1"/>
</dbReference>
<dbReference type="InterPro" id="IPR045851">
    <property type="entry name" value="AMP-bd_C_sf"/>
</dbReference>
<evidence type="ECO:0000313" key="2">
    <source>
        <dbReference type="EMBL" id="GGK71365.1"/>
    </source>
</evidence>